<dbReference type="AlphaFoldDB" id="A0A6J8DN89"/>
<dbReference type="SMART" id="SM00135">
    <property type="entry name" value="LY"/>
    <property type="match status" value="2"/>
</dbReference>
<feature type="disulfide bond" evidence="1">
    <location>
        <begin position="188"/>
        <end position="197"/>
    </location>
</feature>
<evidence type="ECO:0000256" key="3">
    <source>
        <dbReference type="SAM" id="MobiDB-lite"/>
    </source>
</evidence>
<dbReference type="Gene3D" id="2.10.25.10">
    <property type="entry name" value="Laminin"/>
    <property type="match status" value="1"/>
</dbReference>
<evidence type="ECO:0000256" key="1">
    <source>
        <dbReference type="PROSITE-ProRule" id="PRU00076"/>
    </source>
</evidence>
<organism evidence="6 7">
    <name type="scientific">Mytilus coruscus</name>
    <name type="common">Sea mussel</name>
    <dbReference type="NCBI Taxonomy" id="42192"/>
    <lineage>
        <taxon>Eukaryota</taxon>
        <taxon>Metazoa</taxon>
        <taxon>Spiralia</taxon>
        <taxon>Lophotrochozoa</taxon>
        <taxon>Mollusca</taxon>
        <taxon>Bivalvia</taxon>
        <taxon>Autobranchia</taxon>
        <taxon>Pteriomorphia</taxon>
        <taxon>Mytilida</taxon>
        <taxon>Mytiloidea</taxon>
        <taxon>Mytilidae</taxon>
        <taxon>Mytilinae</taxon>
        <taxon>Mytilus</taxon>
    </lineage>
</organism>
<keyword evidence="4" id="KW-0812">Transmembrane</keyword>
<dbReference type="Gene3D" id="2.120.10.30">
    <property type="entry name" value="TolB, C-terminal domain"/>
    <property type="match status" value="1"/>
</dbReference>
<dbReference type="InterPro" id="IPR018247">
    <property type="entry name" value="EF_Hand_1_Ca_BS"/>
</dbReference>
<feature type="compositionally biased region" description="Basic and acidic residues" evidence="3">
    <location>
        <begin position="405"/>
        <end position="414"/>
    </location>
</feature>
<dbReference type="PROSITE" id="PS00018">
    <property type="entry name" value="EF_HAND_1"/>
    <property type="match status" value="1"/>
</dbReference>
<proteinExistence type="predicted"/>
<feature type="region of interest" description="Disordered" evidence="3">
    <location>
        <begin position="352"/>
        <end position="420"/>
    </location>
</feature>
<dbReference type="GO" id="GO:0016324">
    <property type="term" value="C:apical plasma membrane"/>
    <property type="evidence" value="ECO:0007669"/>
    <property type="project" value="TreeGrafter"/>
</dbReference>
<dbReference type="PROSITE" id="PS01186">
    <property type="entry name" value="EGF_2"/>
    <property type="match status" value="1"/>
</dbReference>
<dbReference type="GO" id="GO:0042562">
    <property type="term" value="F:hormone binding"/>
    <property type="evidence" value="ECO:0007669"/>
    <property type="project" value="TreeGrafter"/>
</dbReference>
<keyword evidence="4" id="KW-0472">Membrane</keyword>
<comment type="caution">
    <text evidence="1">Lacks conserved residue(s) required for the propagation of feature annotation.</text>
</comment>
<feature type="repeat" description="LDL-receptor class B" evidence="2">
    <location>
        <begin position="28"/>
        <end position="70"/>
    </location>
</feature>
<sequence>MNGDNRETLISTRISHPTGLTIDDSMGDRIYWCDAKENIIESMRPDGTDRVLVVGRGIFNPTSLDVFESNLYWASQQSGSIMKMDKFGRGINTTLQSGLLLPTTVRVFHTQRHNISVKNPCSDKCSHLCFLVPGGYRCACPDGTRFQTGNKFLCDAAMEESRPLPSVCPCNNGGSCIQDNSSEIVCHCPPGFLGPYCEILEPKKLMPQLESTRLATIIVPASVLGFVLIMILILYVFRRKRTCKYYPMVTEGTNVEITPPFTSDDTSSSEHVSISKVTELEGTNVEITPPFTSDDTSSSELVTELEGTNVEITPPFTSDDNSSSEHNMTNIQLDSTNFCNPMYYKSEDIDTTFDSMENPSTSLDCEAPVTSPDISVGPPIDSSKGATPSNLRKYRVKKKALSPVEHSDKDKDGLVAEEEL</sequence>
<dbReference type="CDD" id="cd00054">
    <property type="entry name" value="EGF_CA"/>
    <property type="match status" value="1"/>
</dbReference>
<name>A0A6J8DN89_MYTCO</name>
<dbReference type="EMBL" id="CACVKT020007531">
    <property type="protein sequence ID" value="CAC5408350.1"/>
    <property type="molecule type" value="Genomic_DNA"/>
</dbReference>
<dbReference type="GO" id="GO:0006898">
    <property type="term" value="P:receptor-mediated endocytosis"/>
    <property type="evidence" value="ECO:0007669"/>
    <property type="project" value="TreeGrafter"/>
</dbReference>
<dbReference type="InterPro" id="IPR011042">
    <property type="entry name" value="6-blade_b-propeller_TolB-like"/>
</dbReference>
<evidence type="ECO:0000256" key="4">
    <source>
        <dbReference type="SAM" id="Phobius"/>
    </source>
</evidence>
<reference evidence="6 7" key="1">
    <citation type="submission" date="2020-06" db="EMBL/GenBank/DDBJ databases">
        <authorList>
            <person name="Li R."/>
            <person name="Bekaert M."/>
        </authorList>
    </citation>
    <scope>NUCLEOTIDE SEQUENCE [LARGE SCALE GENOMIC DNA]</scope>
    <source>
        <strain evidence="7">wild</strain>
    </source>
</reference>
<evidence type="ECO:0000259" key="5">
    <source>
        <dbReference type="PROSITE" id="PS50026"/>
    </source>
</evidence>
<dbReference type="PANTHER" id="PTHR22722:SF14">
    <property type="entry name" value="MEGALIN, ISOFORM A"/>
    <property type="match status" value="1"/>
</dbReference>
<keyword evidence="1" id="KW-0245">EGF-like domain</keyword>
<dbReference type="Proteomes" id="UP000507470">
    <property type="component" value="Unassembled WGS sequence"/>
</dbReference>
<dbReference type="GO" id="GO:0043235">
    <property type="term" value="C:receptor complex"/>
    <property type="evidence" value="ECO:0007669"/>
    <property type="project" value="TreeGrafter"/>
</dbReference>
<keyword evidence="1" id="KW-1015">Disulfide bond</keyword>
<dbReference type="PROSITE" id="PS50026">
    <property type="entry name" value="EGF_3"/>
    <property type="match status" value="1"/>
</dbReference>
<dbReference type="OrthoDB" id="6148036at2759"/>
<keyword evidence="7" id="KW-1185">Reference proteome</keyword>
<dbReference type="PROSITE" id="PS00022">
    <property type="entry name" value="EGF_1"/>
    <property type="match status" value="1"/>
</dbReference>
<dbReference type="InterPro" id="IPR051221">
    <property type="entry name" value="LDLR-related"/>
</dbReference>
<dbReference type="PROSITE" id="PS51120">
    <property type="entry name" value="LDLRB"/>
    <property type="match status" value="1"/>
</dbReference>
<dbReference type="SUPFAM" id="SSF57196">
    <property type="entry name" value="EGF/Laminin"/>
    <property type="match status" value="1"/>
</dbReference>
<dbReference type="InterPro" id="IPR000033">
    <property type="entry name" value="LDLR_classB_rpt"/>
</dbReference>
<dbReference type="PANTHER" id="PTHR22722">
    <property type="entry name" value="LOW-DENSITY LIPOPROTEIN RECEPTOR-RELATED PROTEIN 2-RELATED"/>
    <property type="match status" value="1"/>
</dbReference>
<feature type="domain" description="EGF-like" evidence="5">
    <location>
        <begin position="164"/>
        <end position="198"/>
    </location>
</feature>
<dbReference type="SUPFAM" id="SSF63825">
    <property type="entry name" value="YWTD domain"/>
    <property type="match status" value="1"/>
</dbReference>
<evidence type="ECO:0000256" key="2">
    <source>
        <dbReference type="PROSITE-ProRule" id="PRU00461"/>
    </source>
</evidence>
<feature type="compositionally biased region" description="Polar residues" evidence="3">
    <location>
        <begin position="352"/>
        <end position="363"/>
    </location>
</feature>
<dbReference type="SMART" id="SM00181">
    <property type="entry name" value="EGF"/>
    <property type="match status" value="2"/>
</dbReference>
<accession>A0A6J8DN89</accession>
<evidence type="ECO:0000313" key="7">
    <source>
        <dbReference type="Proteomes" id="UP000507470"/>
    </source>
</evidence>
<protein>
    <submittedName>
        <fullName evidence="6">LRP2</fullName>
    </submittedName>
</protein>
<dbReference type="InterPro" id="IPR000742">
    <property type="entry name" value="EGF"/>
</dbReference>
<keyword evidence="4" id="KW-1133">Transmembrane helix</keyword>
<gene>
    <name evidence="6" type="ORF">MCOR_41752</name>
</gene>
<feature type="transmembrane region" description="Helical" evidence="4">
    <location>
        <begin position="214"/>
        <end position="237"/>
    </location>
</feature>
<evidence type="ECO:0000313" key="6">
    <source>
        <dbReference type="EMBL" id="CAC5408350.1"/>
    </source>
</evidence>